<dbReference type="GO" id="GO:0016810">
    <property type="term" value="F:hydrolase activity, acting on carbon-nitrogen (but not peptide) bonds"/>
    <property type="evidence" value="ECO:0007669"/>
    <property type="project" value="InterPro"/>
</dbReference>
<dbReference type="EMBL" id="CP043621">
    <property type="protein sequence ID" value="QEP30604.1"/>
    <property type="molecule type" value="Genomic_DNA"/>
</dbReference>
<accession>A0A5C2H2D4</accession>
<dbReference type="SUPFAM" id="SSF51556">
    <property type="entry name" value="Metallo-dependent hydrolases"/>
    <property type="match status" value="1"/>
</dbReference>
<dbReference type="AlphaFoldDB" id="A0A5C2H2D4"/>
<evidence type="ECO:0000259" key="1">
    <source>
        <dbReference type="Pfam" id="PF07969"/>
    </source>
</evidence>
<dbReference type="Proteomes" id="UP000237655">
    <property type="component" value="Plasmid p3"/>
</dbReference>
<evidence type="ECO:0000313" key="3">
    <source>
        <dbReference type="Proteomes" id="UP000237655"/>
    </source>
</evidence>
<dbReference type="SUPFAM" id="SSF51338">
    <property type="entry name" value="Composite domain of metallo-dependent hydrolases"/>
    <property type="match status" value="1"/>
</dbReference>
<keyword evidence="3" id="KW-1185">Reference proteome</keyword>
<keyword evidence="2" id="KW-0378">Hydrolase</keyword>
<dbReference type="PANTHER" id="PTHR22642:SF2">
    <property type="entry name" value="PROTEIN LONG AFTER FAR-RED 3"/>
    <property type="match status" value="1"/>
</dbReference>
<name>A0A5C2H2D4_9RHOB</name>
<organism evidence="2 3">
    <name type="scientific">Pukyongiella litopenaei</name>
    <dbReference type="NCBI Taxonomy" id="2605946"/>
    <lineage>
        <taxon>Bacteria</taxon>
        <taxon>Pseudomonadati</taxon>
        <taxon>Pseudomonadota</taxon>
        <taxon>Alphaproteobacteria</taxon>
        <taxon>Rhodobacterales</taxon>
        <taxon>Paracoccaceae</taxon>
        <taxon>Pukyongiella</taxon>
    </lineage>
</organism>
<dbReference type="InterPro" id="IPR033932">
    <property type="entry name" value="YtcJ-like"/>
</dbReference>
<reference evidence="2 3" key="1">
    <citation type="submission" date="2019-09" db="EMBL/GenBank/DDBJ databases">
        <title>Novel bacterium SH-1.</title>
        <authorList>
            <person name="Kim Y.-S."/>
            <person name="Kim K.-H."/>
        </authorList>
    </citation>
    <scope>NUCLEOTIDE SEQUENCE [LARGE SCALE GENOMIC DNA]</scope>
    <source>
        <strain evidence="2 3">SH-1</strain>
        <plasmid evidence="2 3">p3</plasmid>
    </source>
</reference>
<dbReference type="Pfam" id="PF07969">
    <property type="entry name" value="Amidohydro_3"/>
    <property type="match status" value="1"/>
</dbReference>
<dbReference type="Gene3D" id="3.10.310.70">
    <property type="match status" value="1"/>
</dbReference>
<dbReference type="KEGG" id="thas:C6Y53_20605"/>
<keyword evidence="2" id="KW-0614">Plasmid</keyword>
<geneLocation type="plasmid" evidence="2 3">
    <name>p3</name>
</geneLocation>
<gene>
    <name evidence="2" type="ORF">C6Y53_20605</name>
</gene>
<dbReference type="Gene3D" id="3.20.20.140">
    <property type="entry name" value="Metal-dependent hydrolases"/>
    <property type="match status" value="1"/>
</dbReference>
<dbReference type="InterPro" id="IPR013108">
    <property type="entry name" value="Amidohydro_3"/>
</dbReference>
<dbReference type="Gene3D" id="2.30.40.10">
    <property type="entry name" value="Urease, subunit C, domain 1"/>
    <property type="match status" value="1"/>
</dbReference>
<dbReference type="InterPro" id="IPR032466">
    <property type="entry name" value="Metal_Hydrolase"/>
</dbReference>
<proteinExistence type="predicted"/>
<protein>
    <submittedName>
        <fullName evidence="2">Amidohydrolase</fullName>
    </submittedName>
</protein>
<dbReference type="PANTHER" id="PTHR22642">
    <property type="entry name" value="IMIDAZOLONEPROPIONASE"/>
    <property type="match status" value="1"/>
</dbReference>
<dbReference type="InterPro" id="IPR011059">
    <property type="entry name" value="Metal-dep_hydrolase_composite"/>
</dbReference>
<sequence>MMSETTVYTAKRIHTMSASQPEAQAVAVRDGIILEAGTLESLKPWLASRSHTIDDRFADKVIMPGFIDPHLHPFIGAVLLPTTFITAFEWDLPGQTAPAVRGRDAYLMRLSEAVATDDNSKPLFLTWGYHQIWHGEVTRHDLNEVSRSRPIIVWHRSFHEIILNDAAIDLLKIDRAVMDRHPQINAETGRFSEMGGMVALEGLKPILFSPDWFGHGLEQLHQIIHKGGHTTVADMAWGMFDYEMEWVATSQSFDQSEPPYRMLVVPRGLPEPELTGSAEDAFQRVDALTERAHDGLFFNKRVKFFSDGAFFSELMQMANPGYIDGHEGEWMTAPDQFEEIIRPYWRAGYTIHVHCTGDLGLEMALDVLEKMQFEKPRFDHRFTIEHFGVSTEEQVQRIKALGALVSANVYYLHELGEAYWKKSIGHERASQMARLGTLKRHGVPFAVHSDFTMAPASPLLSAWVAVNRFAESGAVLGEHERVSVHDAMRAITIDAAYIVGMESQIGSIRSGKKADFTVLDEDPYEVDPAHLKDIRVHATVFEGDVHEIEA</sequence>
<feature type="domain" description="Amidohydrolase 3" evidence="1">
    <location>
        <begin position="59"/>
        <end position="545"/>
    </location>
</feature>
<evidence type="ECO:0000313" key="2">
    <source>
        <dbReference type="EMBL" id="QEP30604.1"/>
    </source>
</evidence>
<dbReference type="CDD" id="cd01300">
    <property type="entry name" value="YtcJ_like"/>
    <property type="match status" value="1"/>
</dbReference>